<feature type="transmembrane region" description="Helical" evidence="7">
    <location>
        <begin position="365"/>
        <end position="392"/>
    </location>
</feature>
<keyword evidence="3" id="KW-1003">Cell membrane</keyword>
<dbReference type="PANTHER" id="PTHR30625:SF11">
    <property type="entry name" value="MOTA_TOLQ_EXBB PROTON CHANNEL DOMAIN-CONTAINING PROTEIN"/>
    <property type="match status" value="1"/>
</dbReference>
<comment type="subcellular location">
    <subcellularLocation>
        <location evidence="1">Cell membrane</location>
        <topology evidence="1">Multi-pass membrane protein</topology>
    </subcellularLocation>
</comment>
<dbReference type="PANTHER" id="PTHR30625">
    <property type="entry name" value="PROTEIN TOLQ"/>
    <property type="match status" value="1"/>
</dbReference>
<feature type="transmembrane region" description="Helical" evidence="7">
    <location>
        <begin position="277"/>
        <end position="298"/>
    </location>
</feature>
<dbReference type="Pfam" id="PF01618">
    <property type="entry name" value="MotA_ExbB"/>
    <property type="match status" value="1"/>
</dbReference>
<evidence type="ECO:0000256" key="4">
    <source>
        <dbReference type="ARBA" id="ARBA00022692"/>
    </source>
</evidence>
<dbReference type="PIRSF" id="PIRSF037714">
    <property type="entry name" value="TolR"/>
    <property type="match status" value="1"/>
</dbReference>
<proteinExistence type="inferred from homology"/>
<keyword evidence="4 7" id="KW-0812">Transmembrane</keyword>
<accession>A0A160TEG2</accession>
<evidence type="ECO:0000256" key="3">
    <source>
        <dbReference type="ARBA" id="ARBA00022475"/>
    </source>
</evidence>
<comment type="similarity">
    <text evidence="2">Belongs to the ExbB/TolQ family.</text>
</comment>
<dbReference type="EMBL" id="CZQC01000073">
    <property type="protein sequence ID" value="CUS43000.1"/>
    <property type="molecule type" value="Genomic_DNA"/>
</dbReference>
<reference evidence="9" key="1">
    <citation type="submission" date="2015-10" db="EMBL/GenBank/DDBJ databases">
        <authorList>
            <person name="Gilbert D.G."/>
        </authorList>
    </citation>
    <scope>NUCLEOTIDE SEQUENCE</scope>
</reference>
<feature type="transmembrane region" description="Helical" evidence="7">
    <location>
        <begin position="404"/>
        <end position="428"/>
    </location>
</feature>
<evidence type="ECO:0000256" key="5">
    <source>
        <dbReference type="ARBA" id="ARBA00022989"/>
    </source>
</evidence>
<organism evidence="9">
    <name type="scientific">hydrothermal vent metagenome</name>
    <dbReference type="NCBI Taxonomy" id="652676"/>
    <lineage>
        <taxon>unclassified sequences</taxon>
        <taxon>metagenomes</taxon>
        <taxon>ecological metagenomes</taxon>
    </lineage>
</organism>
<feature type="domain" description="MotA/TolQ/ExbB proton channel" evidence="8">
    <location>
        <begin position="321"/>
        <end position="437"/>
    </location>
</feature>
<dbReference type="InterPro" id="IPR017270">
    <property type="entry name" value="MotA/TolQ/ExbB-rel"/>
</dbReference>
<keyword evidence="5 7" id="KW-1133">Transmembrane helix</keyword>
<dbReference type="InterPro" id="IPR050790">
    <property type="entry name" value="ExbB/TolQ_transport"/>
</dbReference>
<sequence>MNLLPKSSRLSSAITGLTLSLAVSFSAVSQADTLQELYQQISKDISSEASHNSEREQRFRAAAGEQKKMLSDVNAQLAEQEKLRAQLKTEFDNNEVSLAELSTQLDRRTGNLGELFGVFRQIAGDTQQVMFDSVITVEFPDRTAQIGTLAKAKEVPTIAEMQQLWGLMLQEISESAAVSRFDAKVVKPSGETYDAAVTRVGTFNIVTGDKYLSYASDSQQLVELSRQPAGYIQDTAADISSTAGEVNFAIDPSRGALLGLLVQSPSLFERVQQGKEVGYAIIAVGIVGMLIVLMRFLSLSAVSRRMKRQLKDMDHPSDDNPLGRMMIAFYENKHLNDLDVISKKLDEVVFKDITDMRKGLSTIKVMAAIAPLMGLLGTVTGMIGTFQAITLFGTGDPKLMAGGISQALITTVEGLCAAIPLLLASNLLTSKNQQLSKVIGEQASGMVAQKAAEIASHKS</sequence>
<evidence type="ECO:0000256" key="2">
    <source>
        <dbReference type="ARBA" id="ARBA00010442"/>
    </source>
</evidence>
<evidence type="ECO:0000256" key="7">
    <source>
        <dbReference type="SAM" id="Phobius"/>
    </source>
</evidence>
<evidence type="ECO:0000256" key="1">
    <source>
        <dbReference type="ARBA" id="ARBA00004651"/>
    </source>
</evidence>
<name>A0A160TEG2_9ZZZZ</name>
<gene>
    <name evidence="9" type="ORF">MGWOODY_Tha350</name>
</gene>
<dbReference type="InterPro" id="IPR002898">
    <property type="entry name" value="MotA_ExbB_proton_chnl"/>
</dbReference>
<dbReference type="AlphaFoldDB" id="A0A160TEG2"/>
<protein>
    <submittedName>
        <fullName evidence="9">MotA/TolQ/ExbB proton channel family protein</fullName>
    </submittedName>
</protein>
<evidence type="ECO:0000259" key="8">
    <source>
        <dbReference type="Pfam" id="PF01618"/>
    </source>
</evidence>
<keyword evidence="6 7" id="KW-0472">Membrane</keyword>
<dbReference type="GO" id="GO:0005886">
    <property type="term" value="C:plasma membrane"/>
    <property type="evidence" value="ECO:0007669"/>
    <property type="project" value="UniProtKB-SubCell"/>
</dbReference>
<evidence type="ECO:0000313" key="9">
    <source>
        <dbReference type="EMBL" id="CUS43000.1"/>
    </source>
</evidence>
<dbReference type="GO" id="GO:0017038">
    <property type="term" value="P:protein import"/>
    <property type="evidence" value="ECO:0007669"/>
    <property type="project" value="TreeGrafter"/>
</dbReference>
<evidence type="ECO:0000256" key="6">
    <source>
        <dbReference type="ARBA" id="ARBA00023136"/>
    </source>
</evidence>